<name>A0AAE9JWM2_9CAUD</name>
<dbReference type="Pfam" id="PF11056">
    <property type="entry name" value="UvsY"/>
    <property type="match status" value="1"/>
</dbReference>
<sequence>MLAVVPLSILRDQEEQMKLEELQAEMEVDSKIDPNALDMASLEIPKIHAKWYRYFMDELRTMKLLDTEYKVLLKERTMYYMGSASDDKYKEEPLNIKVIKVDLPLYLESDTHLSKNRLRFEMQKAKVDMIEQFIKQLNNRSFQINNAIKWREFQAGK</sequence>
<gene>
    <name evidence="1" type="ORF">SmaMPs15_000118</name>
</gene>
<dbReference type="Proteomes" id="UP000829466">
    <property type="component" value="Segment"/>
</dbReference>
<evidence type="ECO:0000313" key="1">
    <source>
        <dbReference type="EMBL" id="UMO77269.1"/>
    </source>
</evidence>
<dbReference type="EMBL" id="OL702939">
    <property type="protein sequence ID" value="UMO77269.1"/>
    <property type="molecule type" value="Genomic_DNA"/>
</dbReference>
<evidence type="ECO:0000313" key="2">
    <source>
        <dbReference type="Proteomes" id="UP000829466"/>
    </source>
</evidence>
<organism evidence="1 2">
    <name type="scientific">Stenotrophomonas maltophilia phage vB_SmaM_Ps15</name>
    <dbReference type="NCBI Taxonomy" id="3071007"/>
    <lineage>
        <taxon>Viruses</taxon>
        <taxon>Duplodnaviria</taxon>
        <taxon>Heunggongvirae</taxon>
        <taxon>Uroviricota</taxon>
        <taxon>Caudoviricetes</taxon>
        <taxon>Menderavirus</taxon>
        <taxon>Menderavirus Ps15</taxon>
    </lineage>
</organism>
<reference evidence="1 2" key="1">
    <citation type="submission" date="2021-12" db="EMBL/GenBank/DDBJ databases">
        <title>Characterization of bacteriophage vB_SmaM_Ps15 infective to Stenotrophomonas maltophila clinical ocular isolates.</title>
        <authorList>
            <person name="Damnjanovic D."/>
            <person name="Vazquez-Campos X."/>
            <person name="Elliott L."/>
            <person name="Willcox M."/>
            <person name="Bridge W.J."/>
        </authorList>
    </citation>
    <scope>NUCLEOTIDE SEQUENCE [LARGE SCALE GENOMIC DNA]</scope>
</reference>
<keyword evidence="2" id="KW-1185">Reference proteome</keyword>
<accession>A0AAE9JWM2</accession>
<proteinExistence type="predicted"/>
<protein>
    <submittedName>
        <fullName evidence="1">Recombination, repair and ssDNA binding protein</fullName>
    </submittedName>
</protein>
<dbReference type="InterPro" id="IPR021289">
    <property type="entry name" value="UvsY"/>
</dbReference>